<evidence type="ECO:0000256" key="1">
    <source>
        <dbReference type="ARBA" id="ARBA00005298"/>
    </source>
</evidence>
<dbReference type="Gene3D" id="2.60.40.640">
    <property type="match status" value="2"/>
</dbReference>
<keyword evidence="4" id="KW-1185">Reference proteome</keyword>
<dbReference type="InterPro" id="IPR050357">
    <property type="entry name" value="Arrestin_domain-protein"/>
</dbReference>
<dbReference type="InterPro" id="IPR014752">
    <property type="entry name" value="Arrestin-like_C"/>
</dbReference>
<dbReference type="OrthoDB" id="7785529at2759"/>
<dbReference type="SMART" id="SM01017">
    <property type="entry name" value="Arrestin_C"/>
    <property type="match status" value="1"/>
</dbReference>
<dbReference type="GO" id="GO:0005737">
    <property type="term" value="C:cytoplasm"/>
    <property type="evidence" value="ECO:0007669"/>
    <property type="project" value="TreeGrafter"/>
</dbReference>
<dbReference type="OMA" id="AMRDESM"/>
<feature type="domain" description="Arrestin C-terminal-like" evidence="3">
    <location>
        <begin position="151"/>
        <end position="299"/>
    </location>
</feature>
<gene>
    <name evidence="5" type="primary">LOC108669139</name>
</gene>
<evidence type="ECO:0000259" key="3">
    <source>
        <dbReference type="SMART" id="SM01017"/>
    </source>
</evidence>
<dbReference type="InterPro" id="IPR014756">
    <property type="entry name" value="Ig_E-set"/>
</dbReference>
<dbReference type="PANTHER" id="PTHR11188">
    <property type="entry name" value="ARRESTIN DOMAIN CONTAINING PROTEIN"/>
    <property type="match status" value="1"/>
</dbReference>
<comment type="similarity">
    <text evidence="1">Belongs to the arrestin family.</text>
</comment>
<evidence type="ECO:0000313" key="5">
    <source>
        <dbReference type="RefSeq" id="XP_047737325.1"/>
    </source>
</evidence>
<sequence>MDAIREFDIRLEREMYYAGEILQGHVVLDTIESFKVRAIRVILRGKAHAEWKVMVSGDRRTVKDDQYFIDDRSVIWGKGDSSALAFAPQGGKFMLLLAMFGKVTVDMPYASPPQGMKYFTIIGPHIDCMDEQYLKPMCGEDKRSMCCLCCARGPVTLRTQLERTAYVCGESIKLKAEIDNQSEEDATLKIKLVQYVEYYLERGVLGVTKDSQHAVLEFTGDPVATGGRWKFDSSQCLVVPVNIEQNVCCDHVEGGMYIGPEFQLGQVYDGGGDGTAGEPVLLYRPVYVCIPNVITTTPSAKSRKMIFDNSSRSASRSGSVLNKMGSSSAGLQSNFSKGPSGSAEGERAGSREKSTERKAGSGLKKDSEATDVIDVKLEEKIGRNLSTKSLKDSHSRNSF</sequence>
<proteinExistence type="inferred from homology"/>
<evidence type="ECO:0000313" key="4">
    <source>
        <dbReference type="Proteomes" id="UP000694843"/>
    </source>
</evidence>
<name>A0A979FMA2_HYAAZ</name>
<dbReference type="RefSeq" id="XP_047737325.1">
    <property type="nucleotide sequence ID" value="XM_047881369.1"/>
</dbReference>
<dbReference type="Pfam" id="PF00339">
    <property type="entry name" value="Arrestin_N"/>
    <property type="match status" value="1"/>
</dbReference>
<dbReference type="AlphaFoldDB" id="A0A979FMA2"/>
<accession>A0A979FMA2</accession>
<dbReference type="InterPro" id="IPR011022">
    <property type="entry name" value="Arrestin_C-like"/>
</dbReference>
<feature type="compositionally biased region" description="Polar residues" evidence="2">
    <location>
        <begin position="324"/>
        <end position="339"/>
    </location>
</feature>
<dbReference type="SUPFAM" id="SSF81296">
    <property type="entry name" value="E set domains"/>
    <property type="match status" value="2"/>
</dbReference>
<feature type="compositionally biased region" description="Basic and acidic residues" evidence="2">
    <location>
        <begin position="344"/>
        <end position="378"/>
    </location>
</feature>
<protein>
    <submittedName>
        <fullName evidence="5">Arrestin domain-containing protein 3</fullName>
    </submittedName>
</protein>
<reference evidence="5" key="1">
    <citation type="submission" date="2025-08" db="UniProtKB">
        <authorList>
            <consortium name="RefSeq"/>
        </authorList>
    </citation>
    <scope>IDENTIFICATION</scope>
    <source>
        <tissue evidence="5">Whole organism</tissue>
    </source>
</reference>
<dbReference type="PANTHER" id="PTHR11188:SF144">
    <property type="entry name" value="ARRESTIN C-TERMINAL-LIKE DOMAIN-CONTAINING PROTEIN"/>
    <property type="match status" value="1"/>
</dbReference>
<dbReference type="Proteomes" id="UP000694843">
    <property type="component" value="Unplaced"/>
</dbReference>
<dbReference type="KEGG" id="hazt:108669139"/>
<dbReference type="GeneID" id="108669139"/>
<dbReference type="InterPro" id="IPR011021">
    <property type="entry name" value="Arrestin-like_N"/>
</dbReference>
<feature type="region of interest" description="Disordered" evidence="2">
    <location>
        <begin position="312"/>
        <end position="378"/>
    </location>
</feature>
<organism evidence="4 5">
    <name type="scientific">Hyalella azteca</name>
    <name type="common">Amphipod</name>
    <dbReference type="NCBI Taxonomy" id="294128"/>
    <lineage>
        <taxon>Eukaryota</taxon>
        <taxon>Metazoa</taxon>
        <taxon>Ecdysozoa</taxon>
        <taxon>Arthropoda</taxon>
        <taxon>Crustacea</taxon>
        <taxon>Multicrustacea</taxon>
        <taxon>Malacostraca</taxon>
        <taxon>Eumalacostraca</taxon>
        <taxon>Peracarida</taxon>
        <taxon>Amphipoda</taxon>
        <taxon>Senticaudata</taxon>
        <taxon>Talitrida</taxon>
        <taxon>Talitroidea</taxon>
        <taxon>Hyalellidae</taxon>
        <taxon>Hyalella</taxon>
    </lineage>
</organism>
<dbReference type="GO" id="GO:0015031">
    <property type="term" value="P:protein transport"/>
    <property type="evidence" value="ECO:0007669"/>
    <property type="project" value="TreeGrafter"/>
</dbReference>
<dbReference type="Pfam" id="PF02752">
    <property type="entry name" value="Arrestin_C"/>
    <property type="match status" value="1"/>
</dbReference>
<evidence type="ECO:0000256" key="2">
    <source>
        <dbReference type="SAM" id="MobiDB-lite"/>
    </source>
</evidence>